<reference evidence="2" key="1">
    <citation type="submission" date="2021-12" db="EMBL/GenBank/DDBJ databases">
        <authorList>
            <person name="Cha I.-T."/>
            <person name="Lee K.-E."/>
            <person name="Park S.-J."/>
        </authorList>
    </citation>
    <scope>NUCLEOTIDE SEQUENCE</scope>
    <source>
        <strain evidence="2">YSM-43</strain>
    </source>
</reference>
<accession>A0ABY4HP34</accession>
<organism evidence="2 3">
    <name type="scientific">Flavobacterium sediminilitoris</name>
    <dbReference type="NCBI Taxonomy" id="2024526"/>
    <lineage>
        <taxon>Bacteria</taxon>
        <taxon>Pseudomonadati</taxon>
        <taxon>Bacteroidota</taxon>
        <taxon>Flavobacteriia</taxon>
        <taxon>Flavobacteriales</taxon>
        <taxon>Flavobacteriaceae</taxon>
        <taxon>Flavobacterium</taxon>
    </lineage>
</organism>
<gene>
    <name evidence="2" type="ORF">LXD69_03780</name>
</gene>
<feature type="chain" id="PRO_5047311813" evidence="1">
    <location>
        <begin position="22"/>
        <end position="228"/>
    </location>
</feature>
<dbReference type="InterPro" id="IPR046219">
    <property type="entry name" value="DUF6252"/>
</dbReference>
<name>A0ABY4HP34_9FLAO</name>
<reference evidence="2" key="2">
    <citation type="submission" date="2022-04" db="EMBL/GenBank/DDBJ databases">
        <title>Complete Genome Sequence of Flavobacterium sediminilitoris YSM-43, Isolated from a Tidal Sediment.</title>
        <authorList>
            <person name="Lee P.A."/>
        </authorList>
    </citation>
    <scope>NUCLEOTIDE SEQUENCE</scope>
    <source>
        <strain evidence="2">YSM-43</strain>
    </source>
</reference>
<feature type="signal peptide" evidence="1">
    <location>
        <begin position="1"/>
        <end position="21"/>
    </location>
</feature>
<keyword evidence="1" id="KW-0732">Signal</keyword>
<sequence>MKKIVTILMSVVLLTSCVNETQDNTPAFQAKLNDTHWKARETSVSMDGNGGLIIKAYRGAEELILKTSSTGIGTYILGTTNSANSASYSIGTANNVEEYETSVVSGPVFSAKKMNSGTGYVLDDSAQTTGGTGVGLVFKIKVNSNGSISSDSIKARGADYRSGDLVTVQGGNNNATFRVLNVQQSNGEVVIEKVENGTFTGKFKLNAVNSDGDVVTFSQGVFFKIPLN</sequence>
<evidence type="ECO:0000313" key="3">
    <source>
        <dbReference type="Proteomes" id="UP000830454"/>
    </source>
</evidence>
<dbReference type="Proteomes" id="UP000830454">
    <property type="component" value="Chromosome"/>
</dbReference>
<dbReference type="RefSeq" id="WP_246917683.1">
    <property type="nucleotide sequence ID" value="NZ_CP090145.1"/>
</dbReference>
<dbReference type="Pfam" id="PF19765">
    <property type="entry name" value="DUF6252"/>
    <property type="match status" value="1"/>
</dbReference>
<evidence type="ECO:0000313" key="2">
    <source>
        <dbReference type="EMBL" id="UOX34632.1"/>
    </source>
</evidence>
<keyword evidence="3" id="KW-1185">Reference proteome</keyword>
<dbReference type="PROSITE" id="PS51257">
    <property type="entry name" value="PROKAR_LIPOPROTEIN"/>
    <property type="match status" value="1"/>
</dbReference>
<proteinExistence type="predicted"/>
<evidence type="ECO:0000256" key="1">
    <source>
        <dbReference type="SAM" id="SignalP"/>
    </source>
</evidence>
<protein>
    <submittedName>
        <fullName evidence="2">DUF6252 family protein</fullName>
    </submittedName>
</protein>
<dbReference type="EMBL" id="CP090145">
    <property type="protein sequence ID" value="UOX34632.1"/>
    <property type="molecule type" value="Genomic_DNA"/>
</dbReference>